<name>A0ABP0LZA7_9DINO</name>
<evidence type="ECO:0000256" key="1">
    <source>
        <dbReference type="SAM" id="MobiDB-lite"/>
    </source>
</evidence>
<feature type="region of interest" description="Disordered" evidence="1">
    <location>
        <begin position="1"/>
        <end position="21"/>
    </location>
</feature>
<dbReference type="Proteomes" id="UP001642484">
    <property type="component" value="Unassembled WGS sequence"/>
</dbReference>
<evidence type="ECO:0000313" key="2">
    <source>
        <dbReference type="EMBL" id="CAK9044091.1"/>
    </source>
</evidence>
<dbReference type="EMBL" id="CAXAMN010014714">
    <property type="protein sequence ID" value="CAK9044091.1"/>
    <property type="molecule type" value="Genomic_DNA"/>
</dbReference>
<keyword evidence="3" id="KW-1185">Reference proteome</keyword>
<protein>
    <submittedName>
        <fullName evidence="2">Uncharacterized protein</fullName>
    </submittedName>
</protein>
<comment type="caution">
    <text evidence="2">The sequence shown here is derived from an EMBL/GenBank/DDBJ whole genome shotgun (WGS) entry which is preliminary data.</text>
</comment>
<organism evidence="2 3">
    <name type="scientific">Durusdinium trenchii</name>
    <dbReference type="NCBI Taxonomy" id="1381693"/>
    <lineage>
        <taxon>Eukaryota</taxon>
        <taxon>Sar</taxon>
        <taxon>Alveolata</taxon>
        <taxon>Dinophyceae</taxon>
        <taxon>Suessiales</taxon>
        <taxon>Symbiodiniaceae</taxon>
        <taxon>Durusdinium</taxon>
    </lineage>
</organism>
<feature type="region of interest" description="Disordered" evidence="1">
    <location>
        <begin position="44"/>
        <end position="68"/>
    </location>
</feature>
<accession>A0ABP0LZA7</accession>
<sequence length="117" mass="11996">MVRGELLGPPNSDTPLAPLASPGACAGLHRVEEVPLVTKRRSALLKPAPATPTKRRGRKALGEPLANTFGAVSGGRGACSTQGGQIEAPHFGPGGLARLCQLMIGSFRSCHAMPSGF</sequence>
<gene>
    <name evidence="2" type="ORF">CCMP2556_LOCUS23255</name>
</gene>
<evidence type="ECO:0000313" key="3">
    <source>
        <dbReference type="Proteomes" id="UP001642484"/>
    </source>
</evidence>
<reference evidence="2 3" key="1">
    <citation type="submission" date="2024-02" db="EMBL/GenBank/DDBJ databases">
        <authorList>
            <person name="Chen Y."/>
            <person name="Shah S."/>
            <person name="Dougan E. K."/>
            <person name="Thang M."/>
            <person name="Chan C."/>
        </authorList>
    </citation>
    <scope>NUCLEOTIDE SEQUENCE [LARGE SCALE GENOMIC DNA]</scope>
</reference>
<proteinExistence type="predicted"/>